<evidence type="ECO:0000259" key="1">
    <source>
        <dbReference type="Pfam" id="PF12697"/>
    </source>
</evidence>
<dbReference type="RefSeq" id="WP_244234981.1">
    <property type="nucleotide sequence ID" value="NZ_UFQC01000005.1"/>
</dbReference>
<dbReference type="Pfam" id="PF12697">
    <property type="entry name" value="Abhydrolase_6"/>
    <property type="match status" value="1"/>
</dbReference>
<evidence type="ECO:0000313" key="3">
    <source>
        <dbReference type="Proteomes" id="UP000289465"/>
    </source>
</evidence>
<dbReference type="AlphaFoldDB" id="A0A446CAF7"/>
<sequence length="227" mass="24316">MRGSSMAAPAARPTLLFVHGWAFDASVWAPLRAELRDWPQAVFDAGYFGPAQEPDLAGPAIAIGHSLGALRLLRRLPQDCAGLVSINGFPRFAAGPGFEDGVPARMLDRMGKRLSADPAAVLRDFRLRCGAAEPFGEPRIEALDRDLRALRDDDQRAALAALRVPLLVLAGGEDPIVPAPMTRAAFADRPAGDLHWRERGGHLLPVSDAPWCAGHIRAFIARVAPGA</sequence>
<proteinExistence type="predicted"/>
<dbReference type="EMBL" id="UFQC01000005">
    <property type="protein sequence ID" value="SSW64835.1"/>
    <property type="molecule type" value="Genomic_DNA"/>
</dbReference>
<dbReference type="InterPro" id="IPR000073">
    <property type="entry name" value="AB_hydrolase_1"/>
</dbReference>
<dbReference type="EC" id="3.1.1.85" evidence="2"/>
<dbReference type="InterPro" id="IPR029058">
    <property type="entry name" value="AB_hydrolase_fold"/>
</dbReference>
<accession>A0A446CAF7</accession>
<name>A0A446CAF7_9BURK</name>
<dbReference type="Proteomes" id="UP000289465">
    <property type="component" value="Unassembled WGS sequence"/>
</dbReference>
<reference evidence="2 3" key="1">
    <citation type="submission" date="2018-07" db="EMBL/GenBank/DDBJ databases">
        <authorList>
            <person name="Peeters C."/>
        </authorList>
    </citation>
    <scope>NUCLEOTIDE SEQUENCE [LARGE SCALE GENOMIC DNA]</scope>
    <source>
        <strain evidence="2 3">LMG 30378</strain>
    </source>
</reference>
<feature type="domain" description="AB hydrolase-1" evidence="1">
    <location>
        <begin position="15"/>
        <end position="208"/>
    </location>
</feature>
<protein>
    <submittedName>
        <fullName evidence="2">Pimeloyl-[acyl-carrier protein] methyl ester esterase</fullName>
        <ecNumber evidence="2">3.1.1.85</ecNumber>
    </submittedName>
</protein>
<dbReference type="SUPFAM" id="SSF53474">
    <property type="entry name" value="alpha/beta-Hydrolases"/>
    <property type="match status" value="1"/>
</dbReference>
<gene>
    <name evidence="2" type="primary">bioH_1</name>
    <name evidence="2" type="ORF">AVE30378_01270</name>
</gene>
<dbReference type="GO" id="GO:0090499">
    <property type="term" value="F:pimelyl-[acyl-carrier protein] methyl ester esterase activity"/>
    <property type="evidence" value="ECO:0007669"/>
    <property type="project" value="UniProtKB-EC"/>
</dbReference>
<dbReference type="Gene3D" id="3.40.50.1820">
    <property type="entry name" value="alpha/beta hydrolase"/>
    <property type="match status" value="1"/>
</dbReference>
<organism evidence="2 3">
    <name type="scientific">Achromobacter veterisilvae</name>
    <dbReference type="NCBI Taxonomy" id="2069367"/>
    <lineage>
        <taxon>Bacteria</taxon>
        <taxon>Pseudomonadati</taxon>
        <taxon>Pseudomonadota</taxon>
        <taxon>Betaproteobacteria</taxon>
        <taxon>Burkholderiales</taxon>
        <taxon>Alcaligenaceae</taxon>
        <taxon>Achromobacter</taxon>
    </lineage>
</organism>
<evidence type="ECO:0000313" key="2">
    <source>
        <dbReference type="EMBL" id="SSW64835.1"/>
    </source>
</evidence>
<keyword evidence="2" id="KW-0378">Hydrolase</keyword>